<dbReference type="Pfam" id="PF01476">
    <property type="entry name" value="LysM"/>
    <property type="match status" value="3"/>
</dbReference>
<feature type="domain" description="LysM" evidence="3">
    <location>
        <begin position="457"/>
        <end position="500"/>
    </location>
</feature>
<accession>A0ABS5V8E2</accession>
<reference evidence="4 5" key="1">
    <citation type="submission" date="2021-05" db="EMBL/GenBank/DDBJ databases">
        <title>Shewanella sp. JM162201.</title>
        <authorList>
            <person name="Xu S."/>
            <person name="Li A."/>
        </authorList>
    </citation>
    <scope>NUCLEOTIDE SEQUENCE [LARGE SCALE GENOMIC DNA]</scope>
    <source>
        <strain evidence="4 5">JM162201</strain>
    </source>
</reference>
<protein>
    <submittedName>
        <fullName evidence="4">LysM peptidoglycan-binding domain-containing protein</fullName>
    </submittedName>
</protein>
<dbReference type="Gene3D" id="3.10.350.10">
    <property type="entry name" value="LysM domain"/>
    <property type="match status" value="3"/>
</dbReference>
<dbReference type="Pfam" id="PF01464">
    <property type="entry name" value="SLT"/>
    <property type="match status" value="1"/>
</dbReference>
<dbReference type="RefSeq" id="WP_214508191.1">
    <property type="nucleotide sequence ID" value="NZ_JAHEPS010000007.1"/>
</dbReference>
<proteinExistence type="inferred from homology"/>
<dbReference type="PROSITE" id="PS00922">
    <property type="entry name" value="TRANSGLYCOSYLASE"/>
    <property type="match status" value="1"/>
</dbReference>
<comment type="similarity">
    <text evidence="1">Belongs to the transglycosylase Slt family.</text>
</comment>
<dbReference type="InterPro" id="IPR008258">
    <property type="entry name" value="Transglycosylase_SLT_dom_1"/>
</dbReference>
<evidence type="ECO:0000313" key="5">
    <source>
        <dbReference type="Proteomes" id="UP001195903"/>
    </source>
</evidence>
<dbReference type="Proteomes" id="UP001195903">
    <property type="component" value="Unassembled WGS sequence"/>
</dbReference>
<dbReference type="SUPFAM" id="SSF53955">
    <property type="entry name" value="Lysozyme-like"/>
    <property type="match status" value="1"/>
</dbReference>
<dbReference type="Gene3D" id="1.10.530.10">
    <property type="match status" value="1"/>
</dbReference>
<evidence type="ECO:0000259" key="3">
    <source>
        <dbReference type="PROSITE" id="PS51782"/>
    </source>
</evidence>
<dbReference type="InterPro" id="IPR036779">
    <property type="entry name" value="LysM_dom_sf"/>
</dbReference>
<keyword evidence="5" id="KW-1185">Reference proteome</keyword>
<organism evidence="4 5">
    <name type="scientific">Shewanella jiangmenensis</name>
    <dbReference type="NCBI Taxonomy" id="2837387"/>
    <lineage>
        <taxon>Bacteria</taxon>
        <taxon>Pseudomonadati</taxon>
        <taxon>Pseudomonadota</taxon>
        <taxon>Gammaproteobacteria</taxon>
        <taxon>Alteromonadales</taxon>
        <taxon>Shewanellaceae</taxon>
        <taxon>Shewanella</taxon>
    </lineage>
</organism>
<dbReference type="InterPro" id="IPR023346">
    <property type="entry name" value="Lysozyme-like_dom_sf"/>
</dbReference>
<evidence type="ECO:0000256" key="1">
    <source>
        <dbReference type="ARBA" id="ARBA00007734"/>
    </source>
</evidence>
<dbReference type="SUPFAM" id="SSF54106">
    <property type="entry name" value="LysM domain"/>
    <property type="match status" value="3"/>
</dbReference>
<dbReference type="InterPro" id="IPR018392">
    <property type="entry name" value="LysM"/>
</dbReference>
<evidence type="ECO:0000313" key="4">
    <source>
        <dbReference type="EMBL" id="MBT1445999.1"/>
    </source>
</evidence>
<keyword evidence="2" id="KW-0732">Signal</keyword>
<gene>
    <name evidence="4" type="ORF">KJI95_16005</name>
</gene>
<dbReference type="PROSITE" id="PS51782">
    <property type="entry name" value="LYSM"/>
    <property type="match status" value="3"/>
</dbReference>
<dbReference type="EMBL" id="JAHEPS010000007">
    <property type="protein sequence ID" value="MBT1445999.1"/>
    <property type="molecule type" value="Genomic_DNA"/>
</dbReference>
<feature type="signal peptide" evidence="2">
    <location>
        <begin position="1"/>
        <end position="22"/>
    </location>
</feature>
<dbReference type="PROSITE" id="PS51257">
    <property type="entry name" value="PROKAR_LIPOPROTEIN"/>
    <property type="match status" value="1"/>
</dbReference>
<sequence length="509" mass="56111">MRYITYLLAGGVLVLSGCQNTAVTTTAEPKVASEQPLLVDKIHHDDLHHDEVVTGSEDLWSRIQNGMQLDLENEAYIAPYRKRLLADPRLLEQIFTRSEPFLYHIVDELERRELPLELALLPAIESAFDPEATSHAGASGLWQLTPPMARYFGLKMNWWYDGRNDIVASTKAAADLLEYLYDKTGNNWYYAIAAYNSGEGRVLSAIKRNEREGKSTDIWALPLPKETRKYVPNLLAFADLIKDPDKYGITLPTVSNEPYLDVVDVGSQIELKLAAELAELPVSEIKALNPGFNQWATAPKGPFRLVLPVEKAENFVVALSQVPPEERVQWRKYEVKRGESLNMLASRFGTTPQVLKQANNMKNNNLSAGKTLMVPANSATELLDSATTQLAANSTYQVKSGDSLSKIAKQHQVKTADLLRWNGLSSASVIRPGQVLQVANAATKTSASAGAAKASAMTYKVKRGDSLSVIADKFNVRVSDLKHWNQLSGNNLTPGQTLTVMVNSSKSGS</sequence>
<feature type="domain" description="LysM" evidence="3">
    <location>
        <begin position="394"/>
        <end position="438"/>
    </location>
</feature>
<name>A0ABS5V8E2_9GAMM</name>
<feature type="chain" id="PRO_5045604717" evidence="2">
    <location>
        <begin position="23"/>
        <end position="509"/>
    </location>
</feature>
<evidence type="ECO:0000256" key="2">
    <source>
        <dbReference type="SAM" id="SignalP"/>
    </source>
</evidence>
<dbReference type="CDD" id="cd00118">
    <property type="entry name" value="LysM"/>
    <property type="match status" value="3"/>
</dbReference>
<dbReference type="PANTHER" id="PTHR33734">
    <property type="entry name" value="LYSM DOMAIN-CONTAINING GPI-ANCHORED PROTEIN 2"/>
    <property type="match status" value="1"/>
</dbReference>
<dbReference type="SMART" id="SM00257">
    <property type="entry name" value="LysM"/>
    <property type="match status" value="3"/>
</dbReference>
<comment type="caution">
    <text evidence="4">The sequence shown here is derived from an EMBL/GenBank/DDBJ whole genome shotgun (WGS) entry which is preliminary data.</text>
</comment>
<dbReference type="PANTHER" id="PTHR33734:SF22">
    <property type="entry name" value="MEMBRANE-BOUND LYTIC MUREIN TRANSGLYCOSYLASE D"/>
    <property type="match status" value="1"/>
</dbReference>
<dbReference type="CDD" id="cd16894">
    <property type="entry name" value="MltD-like"/>
    <property type="match status" value="1"/>
</dbReference>
<dbReference type="InterPro" id="IPR000189">
    <property type="entry name" value="Transglyc_AS"/>
</dbReference>
<feature type="domain" description="LysM" evidence="3">
    <location>
        <begin position="331"/>
        <end position="374"/>
    </location>
</feature>